<comment type="caution">
    <text evidence="2">The sequence shown here is derived from an EMBL/GenBank/DDBJ whole genome shotgun (WGS) entry which is preliminary data.</text>
</comment>
<accession>A0A0F9TL19</accession>
<proteinExistence type="predicted"/>
<keyword evidence="1" id="KW-0812">Transmembrane</keyword>
<reference evidence="2" key="1">
    <citation type="journal article" date="2015" name="Nature">
        <title>Complex archaea that bridge the gap between prokaryotes and eukaryotes.</title>
        <authorList>
            <person name="Spang A."/>
            <person name="Saw J.H."/>
            <person name="Jorgensen S.L."/>
            <person name="Zaremba-Niedzwiedzka K."/>
            <person name="Martijn J."/>
            <person name="Lind A.E."/>
            <person name="van Eijk R."/>
            <person name="Schleper C."/>
            <person name="Guy L."/>
            <person name="Ettema T.J."/>
        </authorList>
    </citation>
    <scope>NUCLEOTIDE SEQUENCE</scope>
</reference>
<organism evidence="2">
    <name type="scientific">marine sediment metagenome</name>
    <dbReference type="NCBI Taxonomy" id="412755"/>
    <lineage>
        <taxon>unclassified sequences</taxon>
        <taxon>metagenomes</taxon>
        <taxon>ecological metagenomes</taxon>
    </lineage>
</organism>
<dbReference type="EMBL" id="LAZR01000239">
    <property type="protein sequence ID" value="KKN79969.1"/>
    <property type="molecule type" value="Genomic_DNA"/>
</dbReference>
<feature type="transmembrane region" description="Helical" evidence="1">
    <location>
        <begin position="6"/>
        <end position="29"/>
    </location>
</feature>
<dbReference type="AlphaFoldDB" id="A0A0F9TL19"/>
<protein>
    <submittedName>
        <fullName evidence="2">Uncharacterized protein</fullName>
    </submittedName>
</protein>
<feature type="transmembrane region" description="Helical" evidence="1">
    <location>
        <begin position="41"/>
        <end position="61"/>
    </location>
</feature>
<evidence type="ECO:0000313" key="2">
    <source>
        <dbReference type="EMBL" id="KKN79969.1"/>
    </source>
</evidence>
<evidence type="ECO:0000256" key="1">
    <source>
        <dbReference type="SAM" id="Phobius"/>
    </source>
</evidence>
<name>A0A0F9TL19_9ZZZZ</name>
<keyword evidence="1" id="KW-0472">Membrane</keyword>
<keyword evidence="1" id="KW-1133">Transmembrane helix</keyword>
<sequence>MHDLSLQVIVHMLMLAWLGADAIVLREWVRNGTPPRALETSAIRIVIAAVIAMSLVTLAWLPGGHEGESHVCHARNP</sequence>
<gene>
    <name evidence="2" type="ORF">LCGC14_0334770</name>
</gene>